<feature type="modified residue" description="N6-(pyridoxal phosphate)lysine" evidence="6">
    <location>
        <position position="113"/>
    </location>
</feature>
<dbReference type="Gene3D" id="3.90.1380.10">
    <property type="entry name" value="Threonine synthase, N-terminal domain"/>
    <property type="match status" value="1"/>
</dbReference>
<dbReference type="InterPro" id="IPR004450">
    <property type="entry name" value="Thr_synthase-like"/>
</dbReference>
<comment type="cofactor">
    <cofactor evidence="1 6">
        <name>pyridoxal 5'-phosphate</name>
        <dbReference type="ChEBI" id="CHEBI:597326"/>
    </cofactor>
</comment>
<protein>
    <recommendedName>
        <fullName evidence="3">Threonine synthase-like 2</fullName>
    </recommendedName>
</protein>
<dbReference type="Gene3D" id="3.40.50.1100">
    <property type="match status" value="2"/>
</dbReference>
<reference evidence="9" key="1">
    <citation type="submission" date="2019-08" db="EMBL/GenBank/DDBJ databases">
        <title>The improved chromosome-level genome for the pearl oyster Pinctada fucata martensii using PacBio sequencing and Hi-C.</title>
        <authorList>
            <person name="Zheng Z."/>
        </authorList>
    </citation>
    <scope>NUCLEOTIDE SEQUENCE</scope>
    <source>
        <strain evidence="9">ZZ-2019</strain>
        <tissue evidence="9">Adductor muscle</tissue>
    </source>
</reference>
<feature type="domain" description="Tryptophan synthase beta chain-like PALP" evidence="7">
    <location>
        <begin position="103"/>
        <end position="404"/>
    </location>
</feature>
<evidence type="ECO:0000313" key="9">
    <source>
        <dbReference type="EMBL" id="KAK3095855.1"/>
    </source>
</evidence>
<dbReference type="GO" id="GO:0009071">
    <property type="term" value="P:serine family amino acid catabolic process"/>
    <property type="evidence" value="ECO:0007669"/>
    <property type="project" value="TreeGrafter"/>
</dbReference>
<keyword evidence="10" id="KW-1185">Reference proteome</keyword>
<evidence type="ECO:0000313" key="10">
    <source>
        <dbReference type="Proteomes" id="UP001186944"/>
    </source>
</evidence>
<dbReference type="GO" id="GO:0030170">
    <property type="term" value="F:pyridoxal phosphate binding"/>
    <property type="evidence" value="ECO:0007669"/>
    <property type="project" value="TreeGrafter"/>
</dbReference>
<evidence type="ECO:0000256" key="4">
    <source>
        <dbReference type="ARBA" id="ARBA00022898"/>
    </source>
</evidence>
<accession>A0AA88YA49</accession>
<dbReference type="AlphaFoldDB" id="A0AA88YA49"/>
<dbReference type="Proteomes" id="UP001186944">
    <property type="component" value="Unassembled WGS sequence"/>
</dbReference>
<dbReference type="GO" id="GO:0046360">
    <property type="term" value="P:2-oxobutyrate biosynthetic process"/>
    <property type="evidence" value="ECO:0007669"/>
    <property type="project" value="TreeGrafter"/>
</dbReference>
<dbReference type="EMBL" id="VSWD01000008">
    <property type="protein sequence ID" value="KAK3095855.1"/>
    <property type="molecule type" value="Genomic_DNA"/>
</dbReference>
<proteinExistence type="inferred from homology"/>
<comment type="similarity">
    <text evidence="2">Belongs to the threonine synthase family.</text>
</comment>
<dbReference type="Pfam" id="PF14821">
    <property type="entry name" value="Thr_synth_N"/>
    <property type="match status" value="1"/>
</dbReference>
<dbReference type="FunFam" id="3.90.1380.10:FF:000003">
    <property type="entry name" value="THR4p Threonine synthase"/>
    <property type="match status" value="1"/>
</dbReference>
<dbReference type="PANTHER" id="PTHR42690">
    <property type="entry name" value="THREONINE SYNTHASE FAMILY MEMBER"/>
    <property type="match status" value="1"/>
</dbReference>
<dbReference type="InterPro" id="IPR037158">
    <property type="entry name" value="Thr_synth_N_sf"/>
</dbReference>
<dbReference type="Pfam" id="PF00291">
    <property type="entry name" value="PALP"/>
    <property type="match status" value="1"/>
</dbReference>
<evidence type="ECO:0000259" key="8">
    <source>
        <dbReference type="Pfam" id="PF14821"/>
    </source>
</evidence>
<dbReference type="GO" id="GO:0016829">
    <property type="term" value="F:lyase activity"/>
    <property type="evidence" value="ECO:0007669"/>
    <property type="project" value="UniProtKB-KW"/>
</dbReference>
<sequence>MRYHSTRGQVKGLTFEEALYTGYADDGGILLPDNIPVIDRDTLRSWAGLTYIQLAKIIIPYFISEEEIPRAELNELLDNAFSRFRHPDIAPIKKCRDGLNVMELFHGVTWAFKDLALSCVGQFLQYFLSKRKKHLTILVGTSGDTGSAAIEAVRGMKYVDIIVFLPRGRCTKIQELQMTTVLEDNVHVFRCDGSSDDLDIPIKACFQDTEFCHHHNLSSINSINWARIMVQAVHYIYGYLQMCPECDRDVEFVIPTGACGNVTSGFIAQQMGVPIKFVCAVTQNDIVARTVKNGEYKLASEVIQTLAPAMDIQIPYNMERIWSILTNNDTQLVKGLMEKFERDSAVKVPDDLTNKVREVIVDTYVATDEDVKVTMKRVFTENDYLVCPHTAVGVAYHYKQMRKESESGTKALQLIIATASVAKFDEAMKAAELRIPQNDDVNKLMSLPTRYQDLEKDQDWLLALRSKIEQITKQTQS</sequence>
<evidence type="ECO:0000256" key="3">
    <source>
        <dbReference type="ARBA" id="ARBA00021942"/>
    </source>
</evidence>
<evidence type="ECO:0000256" key="1">
    <source>
        <dbReference type="ARBA" id="ARBA00001933"/>
    </source>
</evidence>
<dbReference type="NCBIfam" id="TIGR00260">
    <property type="entry name" value="thrC"/>
    <property type="match status" value="1"/>
</dbReference>
<dbReference type="FunFam" id="3.40.50.1100:FF:000047">
    <property type="entry name" value="Threonine synthase like 2"/>
    <property type="match status" value="1"/>
</dbReference>
<name>A0AA88YA49_PINIB</name>
<evidence type="ECO:0000256" key="5">
    <source>
        <dbReference type="ARBA" id="ARBA00023239"/>
    </source>
</evidence>
<dbReference type="InterPro" id="IPR029144">
    <property type="entry name" value="Thr_synth_N"/>
</dbReference>
<evidence type="ECO:0000256" key="2">
    <source>
        <dbReference type="ARBA" id="ARBA00005517"/>
    </source>
</evidence>
<dbReference type="CDD" id="cd01560">
    <property type="entry name" value="Thr-synth_2"/>
    <property type="match status" value="1"/>
</dbReference>
<evidence type="ECO:0000259" key="7">
    <source>
        <dbReference type="Pfam" id="PF00291"/>
    </source>
</evidence>
<dbReference type="SUPFAM" id="SSF53686">
    <property type="entry name" value="Tryptophan synthase beta subunit-like PLP-dependent enzymes"/>
    <property type="match status" value="1"/>
</dbReference>
<keyword evidence="5" id="KW-0456">Lyase</keyword>
<dbReference type="InterPro" id="IPR001926">
    <property type="entry name" value="TrpB-like_PALP"/>
</dbReference>
<dbReference type="PANTHER" id="PTHR42690:SF1">
    <property type="entry name" value="THREONINE SYNTHASE-LIKE 2"/>
    <property type="match status" value="1"/>
</dbReference>
<comment type="caution">
    <text evidence="9">The sequence shown here is derived from an EMBL/GenBank/DDBJ whole genome shotgun (WGS) entry which is preliminary data.</text>
</comment>
<dbReference type="InterPro" id="IPR036052">
    <property type="entry name" value="TrpB-like_PALP_sf"/>
</dbReference>
<organism evidence="9 10">
    <name type="scientific">Pinctada imbricata</name>
    <name type="common">Atlantic pearl-oyster</name>
    <name type="synonym">Pinctada martensii</name>
    <dbReference type="NCBI Taxonomy" id="66713"/>
    <lineage>
        <taxon>Eukaryota</taxon>
        <taxon>Metazoa</taxon>
        <taxon>Spiralia</taxon>
        <taxon>Lophotrochozoa</taxon>
        <taxon>Mollusca</taxon>
        <taxon>Bivalvia</taxon>
        <taxon>Autobranchia</taxon>
        <taxon>Pteriomorphia</taxon>
        <taxon>Pterioida</taxon>
        <taxon>Pterioidea</taxon>
        <taxon>Pteriidae</taxon>
        <taxon>Pinctada</taxon>
    </lineage>
</organism>
<feature type="domain" description="Threonine synthase N-terminal" evidence="8">
    <location>
        <begin position="2"/>
        <end position="81"/>
    </location>
</feature>
<evidence type="ECO:0000256" key="6">
    <source>
        <dbReference type="PIRSR" id="PIRSR604450-51"/>
    </source>
</evidence>
<keyword evidence="4 6" id="KW-0663">Pyridoxal phosphate</keyword>
<dbReference type="InterPro" id="IPR051166">
    <property type="entry name" value="Threonine_Synthase"/>
</dbReference>
<gene>
    <name evidence="9" type="ORF">FSP39_020045</name>
</gene>